<reference evidence="1 4" key="3">
    <citation type="submission" date="2023-07" db="EMBL/GenBank/DDBJ databases">
        <title>Genome content predicts the carbon catabolic preferences of heterotrophic bacteria.</title>
        <authorList>
            <person name="Gralka M."/>
        </authorList>
    </citation>
    <scope>NUCLEOTIDE SEQUENCE [LARGE SCALE GENOMIC DNA]</scope>
    <source>
        <strain evidence="1 4">4G03</strain>
    </source>
</reference>
<dbReference type="RefSeq" id="WP_099216132.1">
    <property type="nucleotide sequence ID" value="NZ_JAUYVU010000009.1"/>
</dbReference>
<reference evidence="2 3" key="1">
    <citation type="journal article" date="2016" name="Nat. Commun.">
        <title>Microbial interactions lead to rapid micro-scale successions on model marine particles.</title>
        <authorList>
            <person name="Datta M.S."/>
            <person name="Sliwerska E."/>
            <person name="Gore J."/>
            <person name="Polz M.F."/>
            <person name="Cordero O.X."/>
        </authorList>
    </citation>
    <scope>NUCLEOTIDE SEQUENCE [LARGE SCALE GENOMIC DNA]</scope>
    <source>
        <strain evidence="2 3">4G03</strain>
    </source>
</reference>
<accession>A0A2G1BRA2</accession>
<sequence length="158" mass="18353">MKKNTIQKLLYLFFLFSGLTLWSQGLTELSVISHSEKPDYERVHIHKLKIKNNSSVEKRYRFSINNIPCKNQKNIETVLEYSLLDEKKKPITGAFKVLPKRSKALYLKITKPYNINLGSWNCVEFLVNDLQEQMSTQKAAVSSKIIIKTYIPNQSNDN</sequence>
<evidence type="ECO:0000313" key="2">
    <source>
        <dbReference type="EMBL" id="PHN96591.1"/>
    </source>
</evidence>
<name>A0A2G1BRA2_9FLAO</name>
<reference evidence="2" key="2">
    <citation type="submission" date="2017-10" db="EMBL/GenBank/DDBJ databases">
        <authorList>
            <person name="Enke T.N."/>
            <person name="Cordero O.X."/>
        </authorList>
    </citation>
    <scope>NUCLEOTIDE SEQUENCE</scope>
    <source>
        <strain evidence="2">4G03</strain>
    </source>
</reference>
<dbReference type="Proteomes" id="UP000222163">
    <property type="component" value="Unassembled WGS sequence"/>
</dbReference>
<comment type="caution">
    <text evidence="2">The sequence shown here is derived from an EMBL/GenBank/DDBJ whole genome shotgun (WGS) entry which is preliminary data.</text>
</comment>
<evidence type="ECO:0000313" key="1">
    <source>
        <dbReference type="EMBL" id="MDP2542083.1"/>
    </source>
</evidence>
<dbReference type="EMBL" id="JAUYVU010000009">
    <property type="protein sequence ID" value="MDP2542083.1"/>
    <property type="molecule type" value="Genomic_DNA"/>
</dbReference>
<evidence type="ECO:0000313" key="4">
    <source>
        <dbReference type="Proteomes" id="UP001242342"/>
    </source>
</evidence>
<gene>
    <name evidence="2" type="ORF">CSC81_12740</name>
    <name evidence="1" type="ORF">Q8W23_11415</name>
</gene>
<proteinExistence type="predicted"/>
<dbReference type="Proteomes" id="UP001242342">
    <property type="component" value="Unassembled WGS sequence"/>
</dbReference>
<protein>
    <submittedName>
        <fullName evidence="2">Uncharacterized protein</fullName>
    </submittedName>
</protein>
<evidence type="ECO:0000313" key="3">
    <source>
        <dbReference type="Proteomes" id="UP000222163"/>
    </source>
</evidence>
<organism evidence="2 3">
    <name type="scientific">Tenacibaculum discolor</name>
    <dbReference type="NCBI Taxonomy" id="361581"/>
    <lineage>
        <taxon>Bacteria</taxon>
        <taxon>Pseudomonadati</taxon>
        <taxon>Bacteroidota</taxon>
        <taxon>Flavobacteriia</taxon>
        <taxon>Flavobacteriales</taxon>
        <taxon>Flavobacteriaceae</taxon>
        <taxon>Tenacibaculum</taxon>
    </lineage>
</organism>
<dbReference type="EMBL" id="PDUU01000013">
    <property type="protein sequence ID" value="PHN96591.1"/>
    <property type="molecule type" value="Genomic_DNA"/>
</dbReference>
<keyword evidence="4" id="KW-1185">Reference proteome</keyword>
<dbReference type="AlphaFoldDB" id="A0A2G1BRA2"/>